<dbReference type="EMBL" id="FNBE01000007">
    <property type="protein sequence ID" value="SDF87556.1"/>
    <property type="molecule type" value="Genomic_DNA"/>
</dbReference>
<dbReference type="InterPro" id="IPR002938">
    <property type="entry name" value="FAD-bd"/>
</dbReference>
<evidence type="ECO:0000313" key="2">
    <source>
        <dbReference type="EMBL" id="SDF87556.1"/>
    </source>
</evidence>
<reference evidence="2 3" key="1">
    <citation type="submission" date="2016-10" db="EMBL/GenBank/DDBJ databases">
        <authorList>
            <person name="de Groot N.N."/>
        </authorList>
    </citation>
    <scope>NUCLEOTIDE SEQUENCE [LARGE SCALE GENOMIC DNA]</scope>
    <source>
        <strain evidence="2 3">CGMCC 4.3143</strain>
    </source>
</reference>
<protein>
    <submittedName>
        <fullName evidence="2">2-polyprenyl-6-methoxyphenol hydroxylase</fullName>
    </submittedName>
</protein>
<dbReference type="Pfam" id="PF01494">
    <property type="entry name" value="FAD_binding_3"/>
    <property type="match status" value="1"/>
</dbReference>
<dbReference type="InterPro" id="IPR051704">
    <property type="entry name" value="FAD_aromatic-hydroxylase"/>
</dbReference>
<dbReference type="Proteomes" id="UP000198967">
    <property type="component" value="Unassembled WGS sequence"/>
</dbReference>
<evidence type="ECO:0000313" key="3">
    <source>
        <dbReference type="Proteomes" id="UP000198967"/>
    </source>
</evidence>
<name>A0A1G7PMV7_PSEOR</name>
<gene>
    <name evidence="2" type="ORF">SAMN05216377_107177</name>
</gene>
<dbReference type="AlphaFoldDB" id="A0A1G7PMV7"/>
<accession>A0A1G7PMV7</accession>
<organism evidence="2 3">
    <name type="scientific">Pseudonocardia oroxyli</name>
    <dbReference type="NCBI Taxonomy" id="366584"/>
    <lineage>
        <taxon>Bacteria</taxon>
        <taxon>Bacillati</taxon>
        <taxon>Actinomycetota</taxon>
        <taxon>Actinomycetes</taxon>
        <taxon>Pseudonocardiales</taxon>
        <taxon>Pseudonocardiaceae</taxon>
        <taxon>Pseudonocardia</taxon>
    </lineage>
</organism>
<dbReference type="GO" id="GO:0071949">
    <property type="term" value="F:FAD binding"/>
    <property type="evidence" value="ECO:0007669"/>
    <property type="project" value="InterPro"/>
</dbReference>
<dbReference type="PRINTS" id="PR00420">
    <property type="entry name" value="RNGMNOXGNASE"/>
</dbReference>
<dbReference type="SUPFAM" id="SSF51905">
    <property type="entry name" value="FAD/NAD(P)-binding domain"/>
    <property type="match status" value="1"/>
</dbReference>
<keyword evidence="3" id="KW-1185">Reference proteome</keyword>
<dbReference type="PANTHER" id="PTHR46865">
    <property type="entry name" value="OXIDOREDUCTASE-RELATED"/>
    <property type="match status" value="1"/>
</dbReference>
<proteinExistence type="predicted"/>
<evidence type="ECO:0000259" key="1">
    <source>
        <dbReference type="Pfam" id="PF01494"/>
    </source>
</evidence>
<dbReference type="STRING" id="366584.SAMN05216377_107177"/>
<feature type="domain" description="FAD-binding" evidence="1">
    <location>
        <begin position="5"/>
        <end position="312"/>
    </location>
</feature>
<dbReference type="RefSeq" id="WP_093083298.1">
    <property type="nucleotide sequence ID" value="NZ_FNBE01000007.1"/>
</dbReference>
<dbReference type="OrthoDB" id="4293235at2"/>
<dbReference type="PANTHER" id="PTHR46865:SF2">
    <property type="entry name" value="MONOOXYGENASE"/>
    <property type="match status" value="1"/>
</dbReference>
<dbReference type="Gene3D" id="3.30.9.10">
    <property type="entry name" value="D-Amino Acid Oxidase, subunit A, domain 2"/>
    <property type="match status" value="1"/>
</dbReference>
<sequence length="397" mass="42522">MKRTALVSGAGIAGPALAYWLHRQGFAVTVVEAAPGPRPGGQTVDLRGAGRTVIERMGLLPAVRAACLDQEGIAYVDAAGRHRAEMRVEDLGGDGIVSEFEILRGDLARILLEATPEAEYLYGRTVTALDDRLVTLSDGQQREVDVIVGADGPHSGVRRLAFGPEERFVHPLGGYTAWFTAPDPVGLAGWYAMYNEPGRVASIRPDSTPGQAKAGLSFLSDPLPRMTQEAARELVAQKMAGMGWVVPRLVESMRTAPDFLLDLVGQVRMDGWTSGRVALVGDAGYGPSPLTGLGTSLALVGAYVLAGELGAHGDVADAFAAYERRMRPYVTLGQTLPPGGITGYLPRTDAAIRNRMWTMRLMVSRPLRGLSRRLFFSRAETIDLPAYPELVSGSRPG</sequence>
<dbReference type="Gene3D" id="3.50.50.60">
    <property type="entry name" value="FAD/NAD(P)-binding domain"/>
    <property type="match status" value="1"/>
</dbReference>
<dbReference type="InterPro" id="IPR036188">
    <property type="entry name" value="FAD/NAD-bd_sf"/>
</dbReference>